<keyword evidence="2" id="KW-1185">Reference proteome</keyword>
<accession>A0A2S5RFS6</accession>
<gene>
    <name evidence="1" type="ORF">ELUCI_v1c04540</name>
</gene>
<protein>
    <submittedName>
        <fullName evidence="1">Uncharacterized protein</fullName>
    </submittedName>
</protein>
<sequence>MKNIWPILPHLLNVVAPTNTATTFLRAAEPVKEEWKNYQFDGKKTFVKEFRDALTNKDDQNTTFGEKSIDTIMKLSDYDKKLLKLGFLKPRISFDFYGEAAPKMIQNDRSCTKPGSSTVDIALKNNLLVYPINVGETFMVSTNSGNGGISYDYQSKIKLHFDANYDLFIHLYIEDTASSSQHANHNQKVKQYFGDGSYGYQLSNIKISYEMPFAVDDLNQWIFVWEYRLEHQSFDDFNAWLLSELQRQKTIQALNFFDWCELEKLSSEEFKKIYLLPNLEPTMIELKFKFKKNYDVELFKLIKPEHFTFQIRLNKVVDINQLNLNKNKIVVDHQDQVYAKFKANNNHYLKMLDQELHYDIIDSQLVIKPILATNFLKGEIKIDFEIQTKKPIDLNDLDGNLGVIRADAINDAELFAKFKAKNILKIPQAQQNDFLLANNTFYANSSQYIGMKKIHYMLIEPTTKLVDLASTNFNFDFGDFVIIIRLCHKYLSLDFVSKIITRW</sequence>
<name>A0A2S5RFS6_9MOLU</name>
<dbReference type="RefSeq" id="WP_028126575.1">
    <property type="nucleotide sequence ID" value="NZ_PHNE01000001.1"/>
</dbReference>
<organism evidence="1 2">
    <name type="scientific">Williamsoniiplasma lucivorax</name>
    <dbReference type="NCBI Taxonomy" id="209274"/>
    <lineage>
        <taxon>Bacteria</taxon>
        <taxon>Bacillati</taxon>
        <taxon>Mycoplasmatota</taxon>
        <taxon>Mollicutes</taxon>
        <taxon>Entomoplasmatales</taxon>
        <taxon>Williamsoniiplasma</taxon>
    </lineage>
</organism>
<proteinExistence type="predicted"/>
<reference evidence="1 2" key="1">
    <citation type="submission" date="2017-11" db="EMBL/GenBank/DDBJ databases">
        <title>Genome sequence of Entomoplasma lucivorax PIPN-2 (ATCC 49196).</title>
        <authorList>
            <person name="Lo W.-S."/>
            <person name="Gasparich G.E."/>
            <person name="Kuo C.-H."/>
        </authorList>
    </citation>
    <scope>NUCLEOTIDE SEQUENCE [LARGE SCALE GENOMIC DNA]</scope>
    <source>
        <strain evidence="1 2">PIPN-2</strain>
    </source>
</reference>
<comment type="caution">
    <text evidence="1">The sequence shown here is derived from an EMBL/GenBank/DDBJ whole genome shotgun (WGS) entry which is preliminary data.</text>
</comment>
<dbReference type="EMBL" id="PHNE01000001">
    <property type="protein sequence ID" value="PPE06163.1"/>
    <property type="molecule type" value="Genomic_DNA"/>
</dbReference>
<evidence type="ECO:0000313" key="2">
    <source>
        <dbReference type="Proteomes" id="UP000237865"/>
    </source>
</evidence>
<dbReference type="Proteomes" id="UP000237865">
    <property type="component" value="Unassembled WGS sequence"/>
</dbReference>
<dbReference type="AlphaFoldDB" id="A0A2S5RFS6"/>
<evidence type="ECO:0000313" key="1">
    <source>
        <dbReference type="EMBL" id="PPE06163.1"/>
    </source>
</evidence>